<protein>
    <submittedName>
        <fullName evidence="1">Uncharacterized protein</fullName>
    </submittedName>
</protein>
<accession>A0A9J5XFP2</accession>
<dbReference type="Proteomes" id="UP000824120">
    <property type="component" value="Chromosome 9"/>
</dbReference>
<reference evidence="1 2" key="1">
    <citation type="submission" date="2020-09" db="EMBL/GenBank/DDBJ databases">
        <title>De no assembly of potato wild relative species, Solanum commersonii.</title>
        <authorList>
            <person name="Cho K."/>
        </authorList>
    </citation>
    <scope>NUCLEOTIDE SEQUENCE [LARGE SCALE GENOMIC DNA]</scope>
    <source>
        <strain evidence="1">LZ3.2</strain>
        <tissue evidence="1">Leaf</tissue>
    </source>
</reference>
<feature type="non-terminal residue" evidence="1">
    <location>
        <position position="1"/>
    </location>
</feature>
<organism evidence="1 2">
    <name type="scientific">Solanum commersonii</name>
    <name type="common">Commerson's wild potato</name>
    <name type="synonym">Commerson's nightshade</name>
    <dbReference type="NCBI Taxonomy" id="4109"/>
    <lineage>
        <taxon>Eukaryota</taxon>
        <taxon>Viridiplantae</taxon>
        <taxon>Streptophyta</taxon>
        <taxon>Embryophyta</taxon>
        <taxon>Tracheophyta</taxon>
        <taxon>Spermatophyta</taxon>
        <taxon>Magnoliopsida</taxon>
        <taxon>eudicotyledons</taxon>
        <taxon>Gunneridae</taxon>
        <taxon>Pentapetalae</taxon>
        <taxon>asterids</taxon>
        <taxon>lamiids</taxon>
        <taxon>Solanales</taxon>
        <taxon>Solanaceae</taxon>
        <taxon>Solanoideae</taxon>
        <taxon>Solaneae</taxon>
        <taxon>Solanum</taxon>
    </lineage>
</organism>
<dbReference type="EMBL" id="JACXVP010000009">
    <property type="protein sequence ID" value="KAG5586006.1"/>
    <property type="molecule type" value="Genomic_DNA"/>
</dbReference>
<proteinExistence type="predicted"/>
<sequence length="126" mass="13778">PRNNSWSVDLTTVCRSDSEGHLVAWEARHFGQATAQTSWTTPRSVVLTTAHKSGCEASLAQRPRLAQPWPSTFSSPRTTSRPVALSTVSKSGCEGHFMARVARHFGQITAQTSRTTPRSVVLTMAR</sequence>
<dbReference type="AlphaFoldDB" id="A0A9J5XFP2"/>
<evidence type="ECO:0000313" key="2">
    <source>
        <dbReference type="Proteomes" id="UP000824120"/>
    </source>
</evidence>
<name>A0A9J5XFP2_SOLCO</name>
<gene>
    <name evidence="1" type="ORF">H5410_046440</name>
</gene>
<feature type="non-terminal residue" evidence="1">
    <location>
        <position position="126"/>
    </location>
</feature>
<keyword evidence="2" id="KW-1185">Reference proteome</keyword>
<comment type="caution">
    <text evidence="1">The sequence shown here is derived from an EMBL/GenBank/DDBJ whole genome shotgun (WGS) entry which is preliminary data.</text>
</comment>
<evidence type="ECO:0000313" key="1">
    <source>
        <dbReference type="EMBL" id="KAG5586006.1"/>
    </source>
</evidence>